<accession>A0ACC0BU21</accession>
<reference evidence="2" key="1">
    <citation type="journal article" date="2023" name="Nat. Plants">
        <title>Single-cell RNA sequencing provides a high-resolution roadmap for understanding the multicellular compartmentation of specialized metabolism.</title>
        <authorList>
            <person name="Sun S."/>
            <person name="Shen X."/>
            <person name="Li Y."/>
            <person name="Li Y."/>
            <person name="Wang S."/>
            <person name="Li R."/>
            <person name="Zhang H."/>
            <person name="Shen G."/>
            <person name="Guo B."/>
            <person name="Wei J."/>
            <person name="Xu J."/>
            <person name="St-Pierre B."/>
            <person name="Chen S."/>
            <person name="Sun C."/>
        </authorList>
    </citation>
    <scope>NUCLEOTIDE SEQUENCE [LARGE SCALE GENOMIC DNA]</scope>
</reference>
<comment type="caution">
    <text evidence="1">The sequence shown here is derived from an EMBL/GenBank/DDBJ whole genome shotgun (WGS) entry which is preliminary data.</text>
</comment>
<sequence length="250" mass="26641">MLSKPFRRPRPPVADRRQPSAVEKVGVNRAAFHKDRVPCSVGSSAPSPTAPNHSGHGKRGQTHSLTSLGVYGDSRFVSLDLENLENGMEEVYVGEAELGSQLHNILSPETRVTFISLAHVFGEPSGSKKSAVFKTKKKGVVQVHLKSQKDGPKANGPTLPLGPPLVLNVESWCPLSKSVSRPGYAKHAHRPVSPKSPLLAKPSITAQEEVSVKVHPPNPSSTLSMPVDDDGMASTSVLVLPGVWAAVDNP</sequence>
<dbReference type="EMBL" id="CM044702">
    <property type="protein sequence ID" value="KAI5676131.1"/>
    <property type="molecule type" value="Genomic_DNA"/>
</dbReference>
<gene>
    <name evidence="1" type="ORF">M9H77_07081</name>
</gene>
<evidence type="ECO:0000313" key="1">
    <source>
        <dbReference type="EMBL" id="KAI5676131.1"/>
    </source>
</evidence>
<keyword evidence="2" id="KW-1185">Reference proteome</keyword>
<proteinExistence type="predicted"/>
<protein>
    <submittedName>
        <fullName evidence="1">Uncharacterized protein</fullName>
    </submittedName>
</protein>
<organism evidence="1 2">
    <name type="scientific">Catharanthus roseus</name>
    <name type="common">Madagascar periwinkle</name>
    <name type="synonym">Vinca rosea</name>
    <dbReference type="NCBI Taxonomy" id="4058"/>
    <lineage>
        <taxon>Eukaryota</taxon>
        <taxon>Viridiplantae</taxon>
        <taxon>Streptophyta</taxon>
        <taxon>Embryophyta</taxon>
        <taxon>Tracheophyta</taxon>
        <taxon>Spermatophyta</taxon>
        <taxon>Magnoliopsida</taxon>
        <taxon>eudicotyledons</taxon>
        <taxon>Gunneridae</taxon>
        <taxon>Pentapetalae</taxon>
        <taxon>asterids</taxon>
        <taxon>lamiids</taxon>
        <taxon>Gentianales</taxon>
        <taxon>Apocynaceae</taxon>
        <taxon>Rauvolfioideae</taxon>
        <taxon>Vinceae</taxon>
        <taxon>Catharanthinae</taxon>
        <taxon>Catharanthus</taxon>
    </lineage>
</organism>
<dbReference type="Proteomes" id="UP001060085">
    <property type="component" value="Linkage Group LG02"/>
</dbReference>
<evidence type="ECO:0000313" key="2">
    <source>
        <dbReference type="Proteomes" id="UP001060085"/>
    </source>
</evidence>
<name>A0ACC0BU21_CATRO</name>